<dbReference type="InterPro" id="IPR010282">
    <property type="entry name" value="Uncharacterised_HutD/Ves"/>
</dbReference>
<keyword evidence="2" id="KW-0479">Metal-binding</keyword>
<evidence type="ECO:0000313" key="7">
    <source>
        <dbReference type="EMBL" id="GAN05790.1"/>
    </source>
</evidence>
<dbReference type="Pfam" id="PF05962">
    <property type="entry name" value="HutD"/>
    <property type="match status" value="1"/>
</dbReference>
<dbReference type="InterPro" id="IPR055438">
    <property type="entry name" value="AstE_AspA_cat"/>
</dbReference>
<feature type="domain" description="Succinylglutamate desuccinylase/Aspartoacylase catalytic" evidence="6">
    <location>
        <begin position="477"/>
        <end position="655"/>
    </location>
</feature>
<keyword evidence="3" id="KW-0378">Hydrolase</keyword>
<reference evidence="7" key="1">
    <citation type="submission" date="2014-09" db="EMBL/GenBank/DDBJ databases">
        <title>Draft genome sequence of an oleaginous Mucoromycotina fungus Mucor ambiguus NBRC6742.</title>
        <authorList>
            <person name="Takeda I."/>
            <person name="Yamane N."/>
            <person name="Morita T."/>
            <person name="Tamano K."/>
            <person name="Machida M."/>
            <person name="Baker S."/>
            <person name="Koike H."/>
        </authorList>
    </citation>
    <scope>NUCLEOTIDE SEQUENCE</scope>
    <source>
        <strain evidence="7">NBRC 6742</strain>
    </source>
</reference>
<dbReference type="CDD" id="cd06251">
    <property type="entry name" value="M14_ASTE_ASPA-like"/>
    <property type="match status" value="1"/>
</dbReference>
<proteinExistence type="predicted"/>
<keyword evidence="4" id="KW-0862">Zinc</keyword>
<gene>
    <name evidence="7" type="ORF">MAM1_0101d05265</name>
</gene>
<evidence type="ECO:0000256" key="4">
    <source>
        <dbReference type="ARBA" id="ARBA00022833"/>
    </source>
</evidence>
<sequence>MTRSIDGSILQVDSPEPTLIKVEVRDPGRDYQTQSWKNGLGKTSEISIYPNDKDYTKDSFFWRLSENEIDADFNFSILLGYERTSIILPNEHGTKSTIHLNHRGEEASTTVKPLFPYSWNAEWATTCKVTNAPVSSLQFLIKRDLGTAQFSVDKIGQPVSNESGETGRKLILGAFALVYVVDGHVRIGLDENSPQGHSNVLSAGQTLYVERDEDASPTSMIIQASDASGSFGRRDQEEATVVTIQITEVKPKGAPSTIGTTISDYFGLQTNNYSALNTPALPTSPGSTTYQASAGGLVSAAISGINSTAGPSPPSPFATTAGDDDVPSRRREPRRKGSLVVYDDQPYWNLPQNMAQRMAAQEASASASAIPNSSDDVGGELASTLKQQQQQQEAPNKERRSSVSMLRGKLDATLIYEPPNFSLNQDTDVPPPVVRDRLVVEDYPKHTISTAWIKMVKQGLSEWLRMPVIVCRGTEDGPVVGITAAVHGNELNGVPCIHRVVSEIDVNKLRGTVVAVPCVNVSGYLKFQREFADGRDLNRLFPGREDGFSSQVYAYQLMNKVISQFNYLIDLHTASFGRVNSYYVRADMNDPVSAIMARLQQPQIVLHNSGQDGTLRSAASARGIRAITVEIGNPQLFQSQYVQWSYIGVMRILDHLDMYTLDYQPKADDQVALGPPNTILCSKGFWIYTKTGGVLEVYPAVNTIIRKGDLIARIKNIFGNVVDEYYAPCSGIVIGRSSNPVAMSGDRIIHLGVIKKKSENLPKEAKENY</sequence>
<dbReference type="SUPFAM" id="SSF51182">
    <property type="entry name" value="RmlC-like cupins"/>
    <property type="match status" value="1"/>
</dbReference>
<dbReference type="GO" id="GO:0016788">
    <property type="term" value="F:hydrolase activity, acting on ester bonds"/>
    <property type="evidence" value="ECO:0007669"/>
    <property type="project" value="InterPro"/>
</dbReference>
<dbReference type="Gene3D" id="3.40.630.10">
    <property type="entry name" value="Zn peptidases"/>
    <property type="match status" value="1"/>
</dbReference>
<evidence type="ECO:0000256" key="1">
    <source>
        <dbReference type="ARBA" id="ARBA00001947"/>
    </source>
</evidence>
<dbReference type="PANTHER" id="PTHR37326">
    <property type="entry name" value="BLL3975 PROTEIN"/>
    <property type="match status" value="1"/>
</dbReference>
<dbReference type="InterPro" id="IPR011051">
    <property type="entry name" value="RmlC_Cupin_sf"/>
</dbReference>
<dbReference type="Proteomes" id="UP000053815">
    <property type="component" value="Unassembled WGS sequence"/>
</dbReference>
<dbReference type="InterPro" id="IPR053138">
    <property type="entry name" value="N-alpha-Ac-DABA_deacetylase"/>
</dbReference>
<dbReference type="InterPro" id="IPR014710">
    <property type="entry name" value="RmlC-like_jellyroll"/>
</dbReference>
<accession>A0A0C9LUX6</accession>
<evidence type="ECO:0000256" key="2">
    <source>
        <dbReference type="ARBA" id="ARBA00022723"/>
    </source>
</evidence>
<evidence type="ECO:0000259" key="6">
    <source>
        <dbReference type="Pfam" id="PF24827"/>
    </source>
</evidence>
<dbReference type="Gene3D" id="2.60.120.10">
    <property type="entry name" value="Jelly Rolls"/>
    <property type="match status" value="1"/>
</dbReference>
<dbReference type="Pfam" id="PF24827">
    <property type="entry name" value="AstE_AspA_cat"/>
    <property type="match status" value="1"/>
</dbReference>
<feature type="region of interest" description="Disordered" evidence="5">
    <location>
        <begin position="359"/>
        <end position="403"/>
    </location>
</feature>
<comment type="cofactor">
    <cofactor evidence="1">
        <name>Zn(2+)</name>
        <dbReference type="ChEBI" id="CHEBI:29105"/>
    </cofactor>
</comment>
<evidence type="ECO:0000256" key="5">
    <source>
        <dbReference type="SAM" id="MobiDB-lite"/>
    </source>
</evidence>
<protein>
    <submittedName>
        <fullName evidence="7">Peptidase M14</fullName>
    </submittedName>
</protein>
<dbReference type="SUPFAM" id="SSF53187">
    <property type="entry name" value="Zn-dependent exopeptidases"/>
    <property type="match status" value="1"/>
</dbReference>
<feature type="region of interest" description="Disordered" evidence="5">
    <location>
        <begin position="305"/>
        <end position="340"/>
    </location>
</feature>
<dbReference type="PANTHER" id="PTHR37326:SF1">
    <property type="entry name" value="BLL3975 PROTEIN"/>
    <property type="match status" value="1"/>
</dbReference>
<dbReference type="AlphaFoldDB" id="A0A0C9LUX6"/>
<evidence type="ECO:0000313" key="8">
    <source>
        <dbReference type="Proteomes" id="UP000053815"/>
    </source>
</evidence>
<dbReference type="GO" id="GO:0046872">
    <property type="term" value="F:metal ion binding"/>
    <property type="evidence" value="ECO:0007669"/>
    <property type="project" value="UniProtKB-KW"/>
</dbReference>
<dbReference type="EMBL" id="DF836390">
    <property type="protein sequence ID" value="GAN05790.1"/>
    <property type="molecule type" value="Genomic_DNA"/>
</dbReference>
<dbReference type="OrthoDB" id="5588846at2759"/>
<keyword evidence="8" id="KW-1185">Reference proteome</keyword>
<evidence type="ECO:0000256" key="3">
    <source>
        <dbReference type="ARBA" id="ARBA00022801"/>
    </source>
</evidence>
<name>A0A0C9LUX6_9FUNG</name>
<organism evidence="7">
    <name type="scientific">Mucor ambiguus</name>
    <dbReference type="NCBI Taxonomy" id="91626"/>
    <lineage>
        <taxon>Eukaryota</taxon>
        <taxon>Fungi</taxon>
        <taxon>Fungi incertae sedis</taxon>
        <taxon>Mucoromycota</taxon>
        <taxon>Mucoromycotina</taxon>
        <taxon>Mucoromycetes</taxon>
        <taxon>Mucorales</taxon>
        <taxon>Mucorineae</taxon>
        <taxon>Mucoraceae</taxon>
        <taxon>Mucor</taxon>
    </lineage>
</organism>
<feature type="compositionally biased region" description="Low complexity" evidence="5">
    <location>
        <begin position="359"/>
        <end position="369"/>
    </location>
</feature>